<keyword evidence="2" id="KW-1185">Reference proteome</keyword>
<sequence length="208" mass="24057">MQHIYEDNTQGYGSHQKGAGNAELDRLQEKHQAFLALKINYRSFTGMLNYLACCTCPNLASAVSILSCFNQKPGINHWKEVVHCTQNFALCLQPKADSLIDRINFYTDATWAEDQETRISQSRSLAFWKPCPIIALSDEQEVKWLGFLIEELWRRKLGLTLFHIDKMGFLDKLKNFVFNSKTKPLETKAKSLQEKVKNEEINQHLFLQ</sequence>
<name>A0A0L6V3G7_9BASI</name>
<dbReference type="PANTHER" id="PTHR11439:SF467">
    <property type="entry name" value="INTEGRASE CATALYTIC DOMAIN-CONTAINING PROTEIN"/>
    <property type="match status" value="1"/>
</dbReference>
<evidence type="ECO:0000313" key="1">
    <source>
        <dbReference type="EMBL" id="KNZ55301.1"/>
    </source>
</evidence>
<dbReference type="VEuPathDB" id="FungiDB:VP01_2718g1"/>
<protein>
    <submittedName>
        <fullName evidence="1">Uncharacterized protein</fullName>
    </submittedName>
</protein>
<dbReference type="EMBL" id="LAVV01007633">
    <property type="protein sequence ID" value="KNZ55301.1"/>
    <property type="molecule type" value="Genomic_DNA"/>
</dbReference>
<comment type="caution">
    <text evidence="1">The sequence shown here is derived from an EMBL/GenBank/DDBJ whole genome shotgun (WGS) entry which is preliminary data.</text>
</comment>
<reference evidence="1 2" key="1">
    <citation type="submission" date="2015-08" db="EMBL/GenBank/DDBJ databases">
        <title>Next Generation Sequencing and Analysis of the Genome of Puccinia sorghi L Schw, the Causal Agent of Maize Common Rust.</title>
        <authorList>
            <person name="Rochi L."/>
            <person name="Burguener G."/>
            <person name="Darino M."/>
            <person name="Turjanski A."/>
            <person name="Kreff E."/>
            <person name="Dieguez M.J."/>
            <person name="Sacco F."/>
        </authorList>
    </citation>
    <scope>NUCLEOTIDE SEQUENCE [LARGE SCALE GENOMIC DNA]</scope>
    <source>
        <strain evidence="1 2">RO10H11247</strain>
    </source>
</reference>
<proteinExistence type="predicted"/>
<gene>
    <name evidence="1" type="ORF">VP01_2718g1</name>
</gene>
<dbReference type="Proteomes" id="UP000037035">
    <property type="component" value="Unassembled WGS sequence"/>
</dbReference>
<accession>A0A0L6V3G7</accession>
<evidence type="ECO:0000313" key="2">
    <source>
        <dbReference type="Proteomes" id="UP000037035"/>
    </source>
</evidence>
<dbReference type="PANTHER" id="PTHR11439">
    <property type="entry name" value="GAG-POL-RELATED RETROTRANSPOSON"/>
    <property type="match status" value="1"/>
</dbReference>
<organism evidence="1 2">
    <name type="scientific">Puccinia sorghi</name>
    <dbReference type="NCBI Taxonomy" id="27349"/>
    <lineage>
        <taxon>Eukaryota</taxon>
        <taxon>Fungi</taxon>
        <taxon>Dikarya</taxon>
        <taxon>Basidiomycota</taxon>
        <taxon>Pucciniomycotina</taxon>
        <taxon>Pucciniomycetes</taxon>
        <taxon>Pucciniales</taxon>
        <taxon>Pucciniaceae</taxon>
        <taxon>Puccinia</taxon>
    </lineage>
</organism>
<dbReference type="AlphaFoldDB" id="A0A0L6V3G7"/>